<dbReference type="EMBL" id="FXTN01000017">
    <property type="protein sequence ID" value="SMO98590.1"/>
    <property type="molecule type" value="Genomic_DNA"/>
</dbReference>
<dbReference type="Pfam" id="PF00027">
    <property type="entry name" value="cNMP_binding"/>
    <property type="match status" value="1"/>
</dbReference>
<dbReference type="OrthoDB" id="792939at2"/>
<feature type="domain" description="Cyclic nucleotide-binding" evidence="1">
    <location>
        <begin position="5"/>
        <end position="113"/>
    </location>
</feature>
<evidence type="ECO:0000259" key="1">
    <source>
        <dbReference type="PROSITE" id="PS50042"/>
    </source>
</evidence>
<name>A0A521FST3_9SPHI</name>
<dbReference type="InterPro" id="IPR000595">
    <property type="entry name" value="cNMP-bd_dom"/>
</dbReference>
<dbReference type="Proteomes" id="UP000320300">
    <property type="component" value="Unassembled WGS sequence"/>
</dbReference>
<dbReference type="RefSeq" id="WP_142531058.1">
    <property type="nucleotide sequence ID" value="NZ_CBCSJO010000016.1"/>
</dbReference>
<dbReference type="SUPFAM" id="SSF51206">
    <property type="entry name" value="cAMP-binding domain-like"/>
    <property type="match status" value="1"/>
</dbReference>
<sequence length="186" mass="21532">MFEILKNHIDKIIPNEDMDRLRAIHRVKKVKKGQVLLSEGQVCTQTIYIVKGCLRVYRINDNAEEHILKFGIENWWINDGESYSTHKPSKSYIDALEDSDLIIFDESDFSGLLESSPALKSYADDLSVKSYHAGTERIYEHMSLSAEDRYNNFLKKYPTIFNRVPLHMIASYLGVSKKTLSRIRAK</sequence>
<gene>
    <name evidence="2" type="ORF">SAMN06265348_11723</name>
</gene>
<protein>
    <submittedName>
        <fullName evidence="2">cAMP-binding domain of CRP or a regulatory subunit of cAMP-dependent protein kinases</fullName>
    </submittedName>
</protein>
<keyword evidence="3" id="KW-1185">Reference proteome</keyword>
<evidence type="ECO:0000313" key="2">
    <source>
        <dbReference type="EMBL" id="SMO98590.1"/>
    </source>
</evidence>
<proteinExistence type="predicted"/>
<dbReference type="CDD" id="cd00038">
    <property type="entry name" value="CAP_ED"/>
    <property type="match status" value="1"/>
</dbReference>
<evidence type="ECO:0000313" key="3">
    <source>
        <dbReference type="Proteomes" id="UP000320300"/>
    </source>
</evidence>
<accession>A0A521FST3</accession>
<dbReference type="InterPro" id="IPR018490">
    <property type="entry name" value="cNMP-bd_dom_sf"/>
</dbReference>
<dbReference type="InterPro" id="IPR014710">
    <property type="entry name" value="RmlC-like_jellyroll"/>
</dbReference>
<reference evidence="2 3" key="1">
    <citation type="submission" date="2017-05" db="EMBL/GenBank/DDBJ databases">
        <authorList>
            <person name="Varghese N."/>
            <person name="Submissions S."/>
        </authorList>
    </citation>
    <scope>NUCLEOTIDE SEQUENCE [LARGE SCALE GENOMIC DNA]</scope>
    <source>
        <strain evidence="2 3">DSM 19036</strain>
    </source>
</reference>
<dbReference type="Gene3D" id="2.60.120.10">
    <property type="entry name" value="Jelly Rolls"/>
    <property type="match status" value="1"/>
</dbReference>
<dbReference type="PROSITE" id="PS50042">
    <property type="entry name" value="CNMP_BINDING_3"/>
    <property type="match status" value="1"/>
</dbReference>
<dbReference type="AlphaFoldDB" id="A0A521FST3"/>
<organism evidence="2 3">
    <name type="scientific">Pedobacter westerhofensis</name>
    <dbReference type="NCBI Taxonomy" id="425512"/>
    <lineage>
        <taxon>Bacteria</taxon>
        <taxon>Pseudomonadati</taxon>
        <taxon>Bacteroidota</taxon>
        <taxon>Sphingobacteriia</taxon>
        <taxon>Sphingobacteriales</taxon>
        <taxon>Sphingobacteriaceae</taxon>
        <taxon>Pedobacter</taxon>
    </lineage>
</organism>